<comment type="caution">
    <text evidence="2">The sequence shown here is derived from an EMBL/GenBank/DDBJ whole genome shotgun (WGS) entry which is preliminary data.</text>
</comment>
<evidence type="ECO:0000313" key="2">
    <source>
        <dbReference type="EMBL" id="PIT90867.1"/>
    </source>
</evidence>
<keyword evidence="1" id="KW-1133">Transmembrane helix</keyword>
<feature type="transmembrane region" description="Helical" evidence="1">
    <location>
        <begin position="124"/>
        <end position="148"/>
    </location>
</feature>
<feature type="transmembrane region" description="Helical" evidence="1">
    <location>
        <begin position="97"/>
        <end position="117"/>
    </location>
</feature>
<feature type="transmembrane region" description="Helical" evidence="1">
    <location>
        <begin position="6"/>
        <end position="26"/>
    </location>
</feature>
<dbReference type="Proteomes" id="UP000228809">
    <property type="component" value="Unassembled WGS sequence"/>
</dbReference>
<accession>A0A2M6WDJ0</accession>
<evidence type="ECO:0000256" key="1">
    <source>
        <dbReference type="SAM" id="Phobius"/>
    </source>
</evidence>
<reference evidence="3" key="1">
    <citation type="submission" date="2017-09" db="EMBL/GenBank/DDBJ databases">
        <title>Depth-based differentiation of microbial function through sediment-hosted aquifers and enrichment of novel symbionts in the deep terrestrial subsurface.</title>
        <authorList>
            <person name="Probst A.J."/>
            <person name="Ladd B."/>
            <person name="Jarett J.K."/>
            <person name="Geller-Mcgrath D.E."/>
            <person name="Sieber C.M.K."/>
            <person name="Emerson J.B."/>
            <person name="Anantharaman K."/>
            <person name="Thomas B.C."/>
            <person name="Malmstrom R."/>
            <person name="Stieglmeier M."/>
            <person name="Klingl A."/>
            <person name="Woyke T."/>
            <person name="Ryan C.M."/>
            <person name="Banfield J.F."/>
        </authorList>
    </citation>
    <scope>NUCLEOTIDE SEQUENCE [LARGE SCALE GENOMIC DNA]</scope>
</reference>
<keyword evidence="1" id="KW-0812">Transmembrane</keyword>
<protein>
    <submittedName>
        <fullName evidence="2">Uncharacterized protein</fullName>
    </submittedName>
</protein>
<sequence length="273" mass="29393">MTMSGNTILYVIVGVILVAALIITQLRKHPTAREMAKGAGKLFVAPIVALKNGSGDSAGKILDTIKVLGAAALVIGGVIFALYYFGDDRLRAILQSYQYEGITGILFITAGLLVWPVKKVGKPLGFIAVITGLAFLGTIGVVSVISLWPSGPPETARSTPIHTPRHATRSQCDGVVHSVTLSRTNQNFTFVSGNCRFLHDLEMPSNSAGDCVRMNGVLQCGAGREQPIRVVPPYRVHVTLRSTSTGSVTYNFIRCPWRMPRGECFGRLIAGRR</sequence>
<keyword evidence="1" id="KW-0472">Membrane</keyword>
<proteinExistence type="predicted"/>
<name>A0A2M6WDJ0_9BACT</name>
<evidence type="ECO:0000313" key="3">
    <source>
        <dbReference type="Proteomes" id="UP000228809"/>
    </source>
</evidence>
<dbReference type="AlphaFoldDB" id="A0A2M6WDJ0"/>
<dbReference type="EMBL" id="PFBJ01000019">
    <property type="protein sequence ID" value="PIT90867.1"/>
    <property type="molecule type" value="Genomic_DNA"/>
</dbReference>
<organism evidence="2 3">
    <name type="scientific">Candidatus Kaiserbacteria bacterium CG10_big_fil_rev_8_21_14_0_10_49_17</name>
    <dbReference type="NCBI Taxonomy" id="1974609"/>
    <lineage>
        <taxon>Bacteria</taxon>
        <taxon>Candidatus Kaiseribacteriota</taxon>
    </lineage>
</organism>
<gene>
    <name evidence="2" type="ORF">COU17_03405</name>
</gene>
<feature type="transmembrane region" description="Helical" evidence="1">
    <location>
        <begin position="67"/>
        <end position="85"/>
    </location>
</feature>